<feature type="non-terminal residue" evidence="3">
    <location>
        <position position="579"/>
    </location>
</feature>
<dbReference type="PANTHER" id="PTHR35982">
    <property type="entry name" value="AGAP005361-PA"/>
    <property type="match status" value="1"/>
</dbReference>
<evidence type="ECO:0000313" key="4">
    <source>
        <dbReference type="Proteomes" id="UP000572268"/>
    </source>
</evidence>
<keyword evidence="1" id="KW-0472">Membrane</keyword>
<sequence length="579" mass="64491">LEEFVTSAYTRAVEEGASRINFFLCGTDPLVCAALKSISCAKLPHGLSLGSVRKENFKMLPCSVYSYGILPDGMRFAAMERLAGFFSLDRREFDMFMMGAILRKLREPPVMSLLLVQSHPLSRCVALVLPVPLLARVDAFPVSKEDIQVFPTGSRLSVFIRRLETLRRFKSSDIFLFPVMSVMLKSGEALLEPVPIINTSLITVYNPADLWTYNPSNVVIEAMWCSIALLTFVHAWRNTSPNKNSLALWLGLLIGSSLFEISQMTNPQIGNTYFTQATVMIHDRLEPLYVLAGPYTALTYIVVQQASAAFSKQQKLSLGERLSLAGLAGCSSLGIFPLFDIAGYHLMWDNFHESESYYYPTIAQVQILGTFFFGALAASVAFAFTYTRSLGTVLGTVMNALSVPVLTGLMTMMYLVVGILLERPFLALYALEASCFVAALLAAVRGHTVKVDYLFALGATIVLGTYITWIWFSPTSEKNMRIGYGQPFVNYDCTEEVESSTWGLLSRGKFLCPQRMRDDLSFTFDCLQSLPLDYSNWYWTCGVRAPDGVTDVIDYLLLRSVVGFVFLRIVGRLVKVKAE</sequence>
<dbReference type="AlphaFoldDB" id="A0A7J6KRU3"/>
<dbReference type="Pfam" id="PF25085">
    <property type="entry name" value="DUF7802"/>
    <property type="match status" value="1"/>
</dbReference>
<feature type="transmembrane region" description="Helical" evidence="1">
    <location>
        <begin position="451"/>
        <end position="472"/>
    </location>
</feature>
<dbReference type="PANTHER" id="PTHR35982:SF1">
    <property type="entry name" value="SPIROCYCLASE, AVEC FAMILY"/>
    <property type="match status" value="1"/>
</dbReference>
<feature type="transmembrane region" description="Helical" evidence="1">
    <location>
        <begin position="285"/>
        <end position="303"/>
    </location>
</feature>
<evidence type="ECO:0000256" key="1">
    <source>
        <dbReference type="SAM" id="Phobius"/>
    </source>
</evidence>
<feature type="domain" description="DUF7802" evidence="2">
    <location>
        <begin position="206"/>
        <end position="389"/>
    </location>
</feature>
<organism evidence="3 4">
    <name type="scientific">Perkinsus olseni</name>
    <name type="common">Perkinsus atlanticus</name>
    <dbReference type="NCBI Taxonomy" id="32597"/>
    <lineage>
        <taxon>Eukaryota</taxon>
        <taxon>Sar</taxon>
        <taxon>Alveolata</taxon>
        <taxon>Perkinsozoa</taxon>
        <taxon>Perkinsea</taxon>
        <taxon>Perkinsida</taxon>
        <taxon>Perkinsidae</taxon>
        <taxon>Perkinsus</taxon>
    </lineage>
</organism>
<gene>
    <name evidence="3" type="ORF">FOL46_001243</name>
</gene>
<feature type="transmembrane region" description="Helical" evidence="1">
    <location>
        <begin position="367"/>
        <end position="386"/>
    </location>
</feature>
<reference evidence="3 4" key="1">
    <citation type="submission" date="2020-04" db="EMBL/GenBank/DDBJ databases">
        <title>Perkinsus olseni comparative genomics.</title>
        <authorList>
            <person name="Bogema D.R."/>
        </authorList>
    </citation>
    <scope>NUCLEOTIDE SEQUENCE [LARGE SCALE GENOMIC DNA]</scope>
    <source>
        <strain evidence="3">ATCC PRA-31</strain>
    </source>
</reference>
<feature type="transmembrane region" description="Helical" evidence="1">
    <location>
        <begin position="398"/>
        <end position="420"/>
    </location>
</feature>
<name>A0A7J6KRU3_PEROL</name>
<dbReference type="InterPro" id="IPR056704">
    <property type="entry name" value="DUF7802"/>
</dbReference>
<evidence type="ECO:0000259" key="2">
    <source>
        <dbReference type="Pfam" id="PF25085"/>
    </source>
</evidence>
<comment type="caution">
    <text evidence="3">The sequence shown here is derived from an EMBL/GenBank/DDBJ whole genome shotgun (WGS) entry which is preliminary data.</text>
</comment>
<feature type="transmembrane region" description="Helical" evidence="1">
    <location>
        <begin position="426"/>
        <end position="444"/>
    </location>
</feature>
<accession>A0A7J6KRU3</accession>
<protein>
    <recommendedName>
        <fullName evidence="2">DUF7802 domain-containing protein</fullName>
    </recommendedName>
</protein>
<dbReference type="Proteomes" id="UP000572268">
    <property type="component" value="Unassembled WGS sequence"/>
</dbReference>
<proteinExistence type="predicted"/>
<feature type="transmembrane region" description="Helical" evidence="1">
    <location>
        <begin position="324"/>
        <end position="347"/>
    </location>
</feature>
<dbReference type="EMBL" id="JABANN010001342">
    <property type="protein sequence ID" value="KAF4650073.1"/>
    <property type="molecule type" value="Genomic_DNA"/>
</dbReference>
<keyword evidence="1" id="KW-1133">Transmembrane helix</keyword>
<keyword evidence="1" id="KW-0812">Transmembrane</keyword>
<evidence type="ECO:0000313" key="3">
    <source>
        <dbReference type="EMBL" id="KAF4650073.1"/>
    </source>
</evidence>